<feature type="domain" description="4Fe-4S Mo/W bis-MGD-type" evidence="8">
    <location>
        <begin position="4"/>
        <end position="62"/>
    </location>
</feature>
<dbReference type="InterPro" id="IPR050612">
    <property type="entry name" value="Prok_Mopterin_Oxidored"/>
</dbReference>
<sequence>MSGRRQITTMCPMNCTPTQCGMKVEVEDNRLLSLKGDQENPDSRGFLCIRGQASQEIFENPKRLLRPLRRVGARGEDKWEACSWDEAYTMMVDAIQQTQPERVGLWRGHGIGTTGPINGTLLNRFGMLGGFQQWVTAIVCWAMGGYGLGLTGLLKTNTKEDMAAHAQTIVLWGATLASQPDLAPHLIKARKRGAYVIQIDTRRTETSRHADEVILLPPGSDAALALALAHVIVQEGLHDQAFIDQHTLGFAAFATHLEQYTPEWASTITGIEPERIHDLARRYATQRPATIVLGGSSMFKHQHGWEPSRTISCLPALTGQVGIAGGGMGQRHGGSPESIGFASPLTDVSSMLPDELAIPSHMTSITEALTAGQLDVLFSFGSNMLSTFADTNKLARGLDQVKLVVSYDLFMNETARRFADLVLPATAWLESIGLKQTGSHIYLMEQALKPAGECRSLISILRELAQRLKIANFFPWQDEEDYINAFLSKQTTASGAPLTVEILRQHGGYREKNGLSHIAYQEHSYATPSHKIEFWSERAREAGLSPLPSYTAPEREEYPLRFCQGRTLTAFHAFFDEGQALPTLAKANPGPQLWIHPQDAERRTIANGAPITISNQRGQFEATAHVTDDILPGVVWMRDGWIGVNSVTSGAPIVSLSANDIVPGIPGGQATYDAWVEITANSTNRGMMTSSQS</sequence>
<evidence type="ECO:0000256" key="1">
    <source>
        <dbReference type="ARBA" id="ARBA00001942"/>
    </source>
</evidence>
<dbReference type="Gene3D" id="3.40.228.10">
    <property type="entry name" value="Dimethylsulfoxide Reductase, domain 2"/>
    <property type="match status" value="1"/>
</dbReference>
<evidence type="ECO:0000256" key="3">
    <source>
        <dbReference type="ARBA" id="ARBA00022505"/>
    </source>
</evidence>
<keyword evidence="7" id="KW-0411">Iron-sulfur</keyword>
<reference evidence="9 10" key="1">
    <citation type="submission" date="2019-01" db="EMBL/GenBank/DDBJ databases">
        <title>Draft genome sequence of Dictyobacter sp. Uno17.</title>
        <authorList>
            <person name="Wang C.M."/>
            <person name="Zheng Y."/>
            <person name="Sakai Y."/>
            <person name="Abe K."/>
            <person name="Yokota A."/>
            <person name="Yabe S."/>
        </authorList>
    </citation>
    <scope>NUCLEOTIDE SEQUENCE [LARGE SCALE GENOMIC DNA]</scope>
    <source>
        <strain evidence="9 10">Uno17</strain>
    </source>
</reference>
<dbReference type="SMART" id="SM00926">
    <property type="entry name" value="Molybdop_Fe4S4"/>
    <property type="match status" value="1"/>
</dbReference>
<dbReference type="GO" id="GO:0043546">
    <property type="term" value="F:molybdopterin cofactor binding"/>
    <property type="evidence" value="ECO:0007669"/>
    <property type="project" value="InterPro"/>
</dbReference>
<dbReference type="GO" id="GO:0016491">
    <property type="term" value="F:oxidoreductase activity"/>
    <property type="evidence" value="ECO:0007669"/>
    <property type="project" value="UniProtKB-KW"/>
</dbReference>
<dbReference type="SUPFAM" id="SSF50692">
    <property type="entry name" value="ADC-like"/>
    <property type="match status" value="1"/>
</dbReference>
<dbReference type="SUPFAM" id="SSF53706">
    <property type="entry name" value="Formate dehydrogenase/DMSO reductase, domains 1-3"/>
    <property type="match status" value="1"/>
</dbReference>
<comment type="caution">
    <text evidence="9">The sequence shown here is derived from an EMBL/GenBank/DDBJ whole genome shotgun (WGS) entry which is preliminary data.</text>
</comment>
<evidence type="ECO:0000313" key="9">
    <source>
        <dbReference type="EMBL" id="GCF07513.1"/>
    </source>
</evidence>
<evidence type="ECO:0000256" key="4">
    <source>
        <dbReference type="ARBA" id="ARBA00022723"/>
    </source>
</evidence>
<keyword evidence="5" id="KW-0560">Oxidoreductase</keyword>
<dbReference type="InterPro" id="IPR006657">
    <property type="entry name" value="MoPterin_dinucl-bd_dom"/>
</dbReference>
<dbReference type="AlphaFoldDB" id="A0A5A5T900"/>
<dbReference type="Pfam" id="PF00384">
    <property type="entry name" value="Molybdopterin"/>
    <property type="match status" value="1"/>
</dbReference>
<proteinExistence type="inferred from homology"/>
<keyword evidence="3" id="KW-0500">Molybdenum</keyword>
<dbReference type="EMBL" id="BIXY01000011">
    <property type="protein sequence ID" value="GCF07513.1"/>
    <property type="molecule type" value="Genomic_DNA"/>
</dbReference>
<gene>
    <name evidence="9" type="ORF">KDI_10770</name>
</gene>
<accession>A0A5A5T900</accession>
<keyword evidence="10" id="KW-1185">Reference proteome</keyword>
<evidence type="ECO:0000256" key="7">
    <source>
        <dbReference type="ARBA" id="ARBA00023014"/>
    </source>
</evidence>
<dbReference type="InterPro" id="IPR006656">
    <property type="entry name" value="Mopterin_OxRdtase"/>
</dbReference>
<dbReference type="PROSITE" id="PS51669">
    <property type="entry name" value="4FE4S_MOW_BIS_MGD"/>
    <property type="match status" value="1"/>
</dbReference>
<keyword evidence="6" id="KW-0408">Iron</keyword>
<evidence type="ECO:0000256" key="2">
    <source>
        <dbReference type="ARBA" id="ARBA00010312"/>
    </source>
</evidence>
<name>A0A5A5T900_9CHLR</name>
<dbReference type="GO" id="GO:0046872">
    <property type="term" value="F:metal ion binding"/>
    <property type="evidence" value="ECO:0007669"/>
    <property type="project" value="UniProtKB-KW"/>
</dbReference>
<dbReference type="InterPro" id="IPR006655">
    <property type="entry name" value="Mopterin_OxRdtase_prok_CS"/>
</dbReference>
<evidence type="ECO:0000256" key="5">
    <source>
        <dbReference type="ARBA" id="ARBA00023002"/>
    </source>
</evidence>
<dbReference type="Gene3D" id="2.20.25.90">
    <property type="entry name" value="ADC-like domains"/>
    <property type="match status" value="1"/>
</dbReference>
<dbReference type="Gene3D" id="2.40.40.20">
    <property type="match status" value="1"/>
</dbReference>
<dbReference type="Pfam" id="PF01568">
    <property type="entry name" value="Molydop_binding"/>
    <property type="match status" value="1"/>
</dbReference>
<dbReference type="Gene3D" id="3.30.2070.10">
    <property type="entry name" value="Formate dehydrogenase/DMSO reductase"/>
    <property type="match status" value="1"/>
</dbReference>
<protein>
    <submittedName>
        <fullName evidence="9">Molybdopterin oxidoreductase</fullName>
    </submittedName>
</protein>
<evidence type="ECO:0000256" key="6">
    <source>
        <dbReference type="ARBA" id="ARBA00023004"/>
    </source>
</evidence>
<dbReference type="GO" id="GO:0051536">
    <property type="term" value="F:iron-sulfur cluster binding"/>
    <property type="evidence" value="ECO:0007669"/>
    <property type="project" value="UniProtKB-KW"/>
</dbReference>
<dbReference type="InterPro" id="IPR006963">
    <property type="entry name" value="Mopterin_OxRdtase_4Fe-4S_dom"/>
</dbReference>
<organism evidence="9 10">
    <name type="scientific">Dictyobacter arantiisoli</name>
    <dbReference type="NCBI Taxonomy" id="2014874"/>
    <lineage>
        <taxon>Bacteria</taxon>
        <taxon>Bacillati</taxon>
        <taxon>Chloroflexota</taxon>
        <taxon>Ktedonobacteria</taxon>
        <taxon>Ktedonobacterales</taxon>
        <taxon>Dictyobacteraceae</taxon>
        <taxon>Dictyobacter</taxon>
    </lineage>
</organism>
<comment type="cofactor">
    <cofactor evidence="1">
        <name>Mo-bis(molybdopterin guanine dinucleotide)</name>
        <dbReference type="ChEBI" id="CHEBI:60539"/>
    </cofactor>
</comment>
<dbReference type="Proteomes" id="UP000322530">
    <property type="component" value="Unassembled WGS sequence"/>
</dbReference>
<dbReference type="PANTHER" id="PTHR43742">
    <property type="entry name" value="TRIMETHYLAMINE-N-OXIDE REDUCTASE"/>
    <property type="match status" value="1"/>
</dbReference>
<dbReference type="Gene3D" id="3.40.50.740">
    <property type="match status" value="1"/>
</dbReference>
<dbReference type="Pfam" id="PF04879">
    <property type="entry name" value="Molybdop_Fe4S4"/>
    <property type="match status" value="1"/>
</dbReference>
<dbReference type="PROSITE" id="PS00932">
    <property type="entry name" value="MOLYBDOPTERIN_PROK_3"/>
    <property type="match status" value="1"/>
</dbReference>
<dbReference type="InterPro" id="IPR009010">
    <property type="entry name" value="Asp_de-COase-like_dom_sf"/>
</dbReference>
<keyword evidence="4" id="KW-0479">Metal-binding</keyword>
<dbReference type="PANTHER" id="PTHR43742:SF6">
    <property type="entry name" value="OXIDOREDUCTASE YYAE-RELATED"/>
    <property type="match status" value="1"/>
</dbReference>
<comment type="similarity">
    <text evidence="2">Belongs to the prokaryotic molybdopterin-containing oxidoreductase family.</text>
</comment>
<dbReference type="RefSeq" id="WP_172631881.1">
    <property type="nucleotide sequence ID" value="NZ_BIXY01000011.1"/>
</dbReference>
<evidence type="ECO:0000313" key="10">
    <source>
        <dbReference type="Proteomes" id="UP000322530"/>
    </source>
</evidence>
<evidence type="ECO:0000259" key="8">
    <source>
        <dbReference type="PROSITE" id="PS51669"/>
    </source>
</evidence>